<dbReference type="Proteomes" id="UP000198287">
    <property type="component" value="Unassembled WGS sequence"/>
</dbReference>
<proteinExistence type="predicted"/>
<evidence type="ECO:0000313" key="2">
    <source>
        <dbReference type="EMBL" id="OXA47777.1"/>
    </source>
</evidence>
<name>A0A226DSW2_FOLCA</name>
<dbReference type="AlphaFoldDB" id="A0A226DSW2"/>
<reference evidence="2 3" key="1">
    <citation type="submission" date="2015-12" db="EMBL/GenBank/DDBJ databases">
        <title>The genome of Folsomia candida.</title>
        <authorList>
            <person name="Faddeeva A."/>
            <person name="Derks M.F."/>
            <person name="Anvar Y."/>
            <person name="Smit S."/>
            <person name="Van Straalen N."/>
            <person name="Roelofs D."/>
        </authorList>
    </citation>
    <scope>NUCLEOTIDE SEQUENCE [LARGE SCALE GENOMIC DNA]</scope>
    <source>
        <strain evidence="2 3">VU population</strain>
        <tissue evidence="2">Whole body</tissue>
    </source>
</reference>
<feature type="transmembrane region" description="Helical" evidence="1">
    <location>
        <begin position="364"/>
        <end position="394"/>
    </location>
</feature>
<gene>
    <name evidence="2" type="ORF">Fcan01_17005</name>
</gene>
<organism evidence="2 3">
    <name type="scientific">Folsomia candida</name>
    <name type="common">Springtail</name>
    <dbReference type="NCBI Taxonomy" id="158441"/>
    <lineage>
        <taxon>Eukaryota</taxon>
        <taxon>Metazoa</taxon>
        <taxon>Ecdysozoa</taxon>
        <taxon>Arthropoda</taxon>
        <taxon>Hexapoda</taxon>
        <taxon>Collembola</taxon>
        <taxon>Entomobryomorpha</taxon>
        <taxon>Isotomoidea</taxon>
        <taxon>Isotomidae</taxon>
        <taxon>Proisotominae</taxon>
        <taxon>Folsomia</taxon>
    </lineage>
</organism>
<keyword evidence="3" id="KW-1185">Reference proteome</keyword>
<evidence type="ECO:0000256" key="1">
    <source>
        <dbReference type="SAM" id="Phobius"/>
    </source>
</evidence>
<keyword evidence="1" id="KW-1133">Transmembrane helix</keyword>
<feature type="transmembrane region" description="Helical" evidence="1">
    <location>
        <begin position="406"/>
        <end position="424"/>
    </location>
</feature>
<protein>
    <submittedName>
        <fullName evidence="2">Uncharacterized protein</fullName>
    </submittedName>
</protein>
<accession>A0A226DSW2</accession>
<keyword evidence="1" id="KW-0812">Transmembrane</keyword>
<dbReference type="EMBL" id="LNIX01000012">
    <property type="protein sequence ID" value="OXA47777.1"/>
    <property type="molecule type" value="Genomic_DNA"/>
</dbReference>
<keyword evidence="1" id="KW-0472">Membrane</keyword>
<evidence type="ECO:0000313" key="3">
    <source>
        <dbReference type="Proteomes" id="UP000198287"/>
    </source>
</evidence>
<sequence length="584" mass="67464">MTTIHDLFNKLKEFPCKIHFSSRCDDICDERLTIGLPAGENSKSLKSTTVLCVRPDRSAADLSRWQPDDQALVTNIVTTCRPLTRGTPRYFFAEDRVGAITVAQNVPFIAKYDSHQKTFAINLPNIRHTDDTTMAIQILKLIRSTGFAYDEHDMNQFFVKLLSHNYSRLLHAFNKGLDYIGKDSEDDTFIFGNLFLGVFPDNEITNHQYYYYCYQCPDGRHLIILQPQQDMHFIRLPKESSLSRGLAFIVSRNIWMADAVEDPNCVAEHYKLRPHACHDFHITIHIVGEKMNLSLQVKTYDLLDSANLEICLLCYHKLTYEDAILYSPKFYLDFYRPMSIVYCSYYRRFLPPGPTILLHPLDPLIWLGLILVSIMIGSVFRNVEYSLDILLIFLCQPCSRDSKRKINTIICIIMICVTHISLYYSTEVTTKFIEPPREKVAETVEDFLSWEFPRRHLTTVGEWISWMAALEGSVLAEDISNWETMVGRGERFIMRNISCSSVKENIPRWSPWVVRGHGGGKAAYYLATLQEAGVSKRWYHRILLQKSRISFERSANTTRAAMFPKDVPIPMALDSSPKILFFIY</sequence>
<comment type="caution">
    <text evidence="2">The sequence shown here is derived from an EMBL/GenBank/DDBJ whole genome shotgun (WGS) entry which is preliminary data.</text>
</comment>